<dbReference type="PROSITE" id="PS01095">
    <property type="entry name" value="GH18_1"/>
    <property type="match status" value="1"/>
</dbReference>
<feature type="compositionally biased region" description="Low complexity" evidence="17">
    <location>
        <begin position="789"/>
        <end position="816"/>
    </location>
</feature>
<keyword evidence="5" id="KW-1003">Cell membrane</keyword>
<dbReference type="PROSITE" id="PS51910">
    <property type="entry name" value="GH18_2"/>
    <property type="match status" value="1"/>
</dbReference>
<dbReference type="GO" id="GO:0000272">
    <property type="term" value="P:polysaccharide catabolic process"/>
    <property type="evidence" value="ECO:0007669"/>
    <property type="project" value="UniProtKB-KW"/>
</dbReference>
<feature type="compositionally biased region" description="Low complexity" evidence="17">
    <location>
        <begin position="504"/>
        <end position="515"/>
    </location>
</feature>
<keyword evidence="21" id="KW-1185">Reference proteome</keyword>
<keyword evidence="14 16" id="KW-0326">Glycosidase</keyword>
<dbReference type="InterPro" id="IPR050542">
    <property type="entry name" value="Glycosyl_Hydrlase18_Chitinase"/>
</dbReference>
<keyword evidence="10" id="KW-0843">Virulence</keyword>
<dbReference type="GO" id="GO:0005886">
    <property type="term" value="C:plasma membrane"/>
    <property type="evidence" value="ECO:0007669"/>
    <property type="project" value="UniProtKB-SubCell"/>
</dbReference>
<proteinExistence type="predicted"/>
<keyword evidence="18" id="KW-0732">Signal</keyword>
<organism evidence="20 21">
    <name type="scientific">Colletotrichum costaricense</name>
    <dbReference type="NCBI Taxonomy" id="1209916"/>
    <lineage>
        <taxon>Eukaryota</taxon>
        <taxon>Fungi</taxon>
        <taxon>Dikarya</taxon>
        <taxon>Ascomycota</taxon>
        <taxon>Pezizomycotina</taxon>
        <taxon>Sordariomycetes</taxon>
        <taxon>Hypocreomycetidae</taxon>
        <taxon>Glomerellales</taxon>
        <taxon>Glomerellaceae</taxon>
        <taxon>Colletotrichum</taxon>
        <taxon>Colletotrichum acutatum species complex</taxon>
    </lineage>
</organism>
<dbReference type="InterPro" id="IPR001579">
    <property type="entry name" value="Glyco_hydro_18_chit_AS"/>
</dbReference>
<dbReference type="PANTHER" id="PTHR45708:SF47">
    <property type="entry name" value="ENDOCHITINASE A"/>
    <property type="match status" value="1"/>
</dbReference>
<evidence type="ECO:0000256" key="6">
    <source>
        <dbReference type="ARBA" id="ARBA00022525"/>
    </source>
</evidence>
<feature type="region of interest" description="Disordered" evidence="17">
    <location>
        <begin position="504"/>
        <end position="593"/>
    </location>
</feature>
<evidence type="ECO:0000256" key="11">
    <source>
        <dbReference type="ARBA" id="ARBA00023136"/>
    </source>
</evidence>
<accession>A0AAI9ZCQ0</accession>
<comment type="catalytic activity">
    <reaction evidence="1">
        <text>Random endo-hydrolysis of N-acetyl-beta-D-glucosaminide (1-&gt;4)-beta-linkages in chitin and chitodextrins.</text>
        <dbReference type="EC" id="3.2.1.14"/>
    </reaction>
</comment>
<evidence type="ECO:0000256" key="16">
    <source>
        <dbReference type="RuleBase" id="RU000489"/>
    </source>
</evidence>
<dbReference type="EC" id="3.2.1.14" evidence="4"/>
<dbReference type="Proteomes" id="UP001240678">
    <property type="component" value="Unassembled WGS sequence"/>
</dbReference>
<evidence type="ECO:0000256" key="3">
    <source>
        <dbReference type="ARBA" id="ARBA00004613"/>
    </source>
</evidence>
<dbReference type="EMBL" id="MOOE01000001">
    <property type="protein sequence ID" value="KAK1540161.1"/>
    <property type="molecule type" value="Genomic_DNA"/>
</dbReference>
<evidence type="ECO:0000256" key="12">
    <source>
        <dbReference type="ARBA" id="ARBA00023277"/>
    </source>
</evidence>
<sequence length="896" mass="91235">MLFSKSFVAAAAVISPALAHSSSQTTTSASPLLGLNLYWGQYGQTTDRLSSYCDAPGVTSVSLSFVTYSPKNSAGYPGTNFAGHCGGEVYYKNPKTGEDTKLIMNCDYIKKDIQYCQAKGIKVLLAIGGYCPTGGPCSYDIDSEQDGHEFGDLLHKTFGPYDQGWNGPRPFDISETEHIAVDGFDFDLEFKYPDQKPWIKMVEKLRSCGIYHISAAPQCPTSDTWFQLKELIYNAQFDSLFIQFYNNPGCQITDTPNYDDWETVISQTSKSKDAKLYIGVLASVESGWNGYAPPSTIKDLICKYQSKPHFGGVSIWDATRGAINQINGQSFHEAIADALKYGCNPIPAKTSTISISTSTSSVISSTSTSSAIVSTTSASSSSSSSSATSSSSQSASASVSASASASASIPTSVSVSASASASVSATGSASVSGSASRSASASGSGSASASASVSASASASVSASSSASASASLTFFGNSSASATGSASSRIITSLSSNATATASASATKSATVSDTCDEDDEDFPTTTAGNSHTATATATGSADATKTASGGVTNKATGSATGSATRPAQNSLTVSISDKPTGTKSATESAKNTLSVPEQLTTSTIFTTKITTVTSCKPDVPCTKGQVVTETVPWYTTVCPITATSSAVAVPTISPPPQWVTSTVFTTKTYTITSCAPDVPNCPVGQVTTKVVPAYTTVCPYTETTPGSTKPSGDVPNPPKPSGDVPQPPKPTGDVPKPTGGQGGNKPSGDIPQPPKPTGDVPKPTGSQGGNKPSGDVPQPPKPTGDAPKPTGSQGGSKPSGSLSPPKPTVTPVVPGKEDDSTTFIYKTLTVPVTIGKYNSTLAGTGSNYKPTSTGGFPSYTTAAPVPSKPVQAGAAKIGAFGVGGFAALAVALLL</sequence>
<dbReference type="GO" id="GO:0005576">
    <property type="term" value="C:extracellular region"/>
    <property type="evidence" value="ECO:0007669"/>
    <property type="project" value="UniProtKB-SubCell"/>
</dbReference>
<dbReference type="GO" id="GO:0098552">
    <property type="term" value="C:side of membrane"/>
    <property type="evidence" value="ECO:0007669"/>
    <property type="project" value="UniProtKB-KW"/>
</dbReference>
<feature type="signal peptide" evidence="18">
    <location>
        <begin position="1"/>
        <end position="19"/>
    </location>
</feature>
<feature type="domain" description="GH18" evidence="19">
    <location>
        <begin position="33"/>
        <end position="342"/>
    </location>
</feature>
<keyword evidence="12" id="KW-0119">Carbohydrate metabolism</keyword>
<dbReference type="SUPFAM" id="SSF51445">
    <property type="entry name" value="(Trans)glycosidases"/>
    <property type="match status" value="1"/>
</dbReference>
<dbReference type="Pfam" id="PF00704">
    <property type="entry name" value="Glyco_hydro_18"/>
    <property type="match status" value="1"/>
</dbReference>
<evidence type="ECO:0000256" key="10">
    <source>
        <dbReference type="ARBA" id="ARBA00023026"/>
    </source>
</evidence>
<dbReference type="InterPro" id="IPR017853">
    <property type="entry name" value="GH"/>
</dbReference>
<keyword evidence="11" id="KW-0472">Membrane</keyword>
<dbReference type="GO" id="GO:0006032">
    <property type="term" value="P:chitin catabolic process"/>
    <property type="evidence" value="ECO:0007669"/>
    <property type="project" value="UniProtKB-KW"/>
</dbReference>
<evidence type="ECO:0000256" key="13">
    <source>
        <dbReference type="ARBA" id="ARBA00023288"/>
    </source>
</evidence>
<evidence type="ECO:0000256" key="1">
    <source>
        <dbReference type="ARBA" id="ARBA00000822"/>
    </source>
</evidence>
<keyword evidence="9" id="KW-0146">Chitin degradation</keyword>
<feature type="compositionally biased region" description="Pro residues" evidence="17">
    <location>
        <begin position="717"/>
        <end position="732"/>
    </location>
</feature>
<evidence type="ECO:0000256" key="8">
    <source>
        <dbReference type="ARBA" id="ARBA00022801"/>
    </source>
</evidence>
<dbReference type="GO" id="GO:0008843">
    <property type="term" value="F:endochitinase activity"/>
    <property type="evidence" value="ECO:0007669"/>
    <property type="project" value="UniProtKB-EC"/>
</dbReference>
<dbReference type="InterPro" id="IPR001223">
    <property type="entry name" value="Glyco_hydro18_cat"/>
</dbReference>
<evidence type="ECO:0000313" key="21">
    <source>
        <dbReference type="Proteomes" id="UP001240678"/>
    </source>
</evidence>
<evidence type="ECO:0000256" key="9">
    <source>
        <dbReference type="ARBA" id="ARBA00023024"/>
    </source>
</evidence>
<feature type="region of interest" description="Disordered" evidence="17">
    <location>
        <begin position="704"/>
        <end position="820"/>
    </location>
</feature>
<reference evidence="20 21" key="1">
    <citation type="submission" date="2016-10" db="EMBL/GenBank/DDBJ databases">
        <title>The genome sequence of Colletotrichum fioriniae PJ7.</title>
        <authorList>
            <person name="Baroncelli R."/>
        </authorList>
    </citation>
    <scope>NUCLEOTIDE SEQUENCE [LARGE SCALE GENOMIC DNA]</scope>
    <source>
        <strain evidence="20 21">IMI 309622</strain>
    </source>
</reference>
<evidence type="ECO:0000256" key="2">
    <source>
        <dbReference type="ARBA" id="ARBA00004609"/>
    </source>
</evidence>
<evidence type="ECO:0000256" key="18">
    <source>
        <dbReference type="SAM" id="SignalP"/>
    </source>
</evidence>
<keyword evidence="15" id="KW-0624">Polysaccharide degradation</keyword>
<dbReference type="GeneID" id="85333217"/>
<keyword evidence="8 16" id="KW-0378">Hydrolase</keyword>
<keyword evidence="7" id="KW-0325">Glycoprotein</keyword>
<dbReference type="RefSeq" id="XP_060321108.1">
    <property type="nucleotide sequence ID" value="XM_060449670.1"/>
</dbReference>
<evidence type="ECO:0000256" key="5">
    <source>
        <dbReference type="ARBA" id="ARBA00022475"/>
    </source>
</evidence>
<name>A0AAI9ZCQ0_9PEZI</name>
<dbReference type="PANTHER" id="PTHR45708">
    <property type="entry name" value="ENDOCHITINASE"/>
    <property type="match status" value="1"/>
</dbReference>
<dbReference type="Gene3D" id="3.20.20.80">
    <property type="entry name" value="Glycosidases"/>
    <property type="match status" value="1"/>
</dbReference>
<evidence type="ECO:0000256" key="7">
    <source>
        <dbReference type="ARBA" id="ARBA00022622"/>
    </source>
</evidence>
<gene>
    <name evidence="20" type="ORF">CCOS01_01475</name>
</gene>
<keyword evidence="6" id="KW-0964">Secreted</keyword>
<feature type="compositionally biased region" description="Polar residues" evidence="17">
    <location>
        <begin position="553"/>
        <end position="593"/>
    </location>
</feature>
<evidence type="ECO:0000256" key="14">
    <source>
        <dbReference type="ARBA" id="ARBA00023295"/>
    </source>
</evidence>
<dbReference type="AlphaFoldDB" id="A0AAI9ZCQ0"/>
<evidence type="ECO:0000256" key="15">
    <source>
        <dbReference type="ARBA" id="ARBA00023326"/>
    </source>
</evidence>
<comment type="subcellular location">
    <subcellularLocation>
        <location evidence="2">Cell membrane</location>
        <topology evidence="2">Lipid-anchor</topology>
        <topology evidence="2">GPI-anchor</topology>
    </subcellularLocation>
    <subcellularLocation>
        <location evidence="3">Secreted</location>
    </subcellularLocation>
</comment>
<evidence type="ECO:0000259" key="19">
    <source>
        <dbReference type="PROSITE" id="PS51910"/>
    </source>
</evidence>
<evidence type="ECO:0000256" key="17">
    <source>
        <dbReference type="SAM" id="MobiDB-lite"/>
    </source>
</evidence>
<feature type="compositionally biased region" description="Low complexity" evidence="17">
    <location>
        <begin position="526"/>
        <end position="552"/>
    </location>
</feature>
<evidence type="ECO:0000256" key="4">
    <source>
        <dbReference type="ARBA" id="ARBA00012729"/>
    </source>
</evidence>
<feature type="chain" id="PRO_5042522429" description="chitinase" evidence="18">
    <location>
        <begin position="20"/>
        <end position="896"/>
    </location>
</feature>
<protein>
    <recommendedName>
        <fullName evidence="4">chitinase</fullName>
        <ecNumber evidence="4">3.2.1.14</ecNumber>
    </recommendedName>
</protein>
<comment type="caution">
    <text evidence="20">The sequence shown here is derived from an EMBL/GenBank/DDBJ whole genome shotgun (WGS) entry which is preliminary data.</text>
</comment>
<evidence type="ECO:0000313" key="20">
    <source>
        <dbReference type="EMBL" id="KAK1540161.1"/>
    </source>
</evidence>
<keyword evidence="13" id="KW-0449">Lipoprotein</keyword>
<keyword evidence="7" id="KW-0336">GPI-anchor</keyword>